<dbReference type="Pfam" id="PF19054">
    <property type="entry name" value="DUF5753"/>
    <property type="match status" value="1"/>
</dbReference>
<gene>
    <name evidence="2" type="ORF">ACFPCZ_13835</name>
</gene>
<dbReference type="RefSeq" id="WP_344146294.1">
    <property type="nucleotide sequence ID" value="NZ_BAAAQI010000016.1"/>
</dbReference>
<protein>
    <submittedName>
        <fullName evidence="2">Helix-turn-helix transcriptional regulator</fullName>
    </submittedName>
</protein>
<dbReference type="InterPro" id="IPR001387">
    <property type="entry name" value="Cro/C1-type_HTH"/>
</dbReference>
<dbReference type="SUPFAM" id="SSF47413">
    <property type="entry name" value="lambda repressor-like DNA-binding domains"/>
    <property type="match status" value="1"/>
</dbReference>
<keyword evidence="3" id="KW-1185">Reference proteome</keyword>
<name>A0ABV9SNU8_9ACTN</name>
<organism evidence="2 3">
    <name type="scientific">Streptomonospora arabica</name>
    <dbReference type="NCBI Taxonomy" id="412417"/>
    <lineage>
        <taxon>Bacteria</taxon>
        <taxon>Bacillati</taxon>
        <taxon>Actinomycetota</taxon>
        <taxon>Actinomycetes</taxon>
        <taxon>Streptosporangiales</taxon>
        <taxon>Nocardiopsidaceae</taxon>
        <taxon>Streptomonospora</taxon>
    </lineage>
</organism>
<sequence>MVDKVRPQWVRFGNELRRLRVQAGLSQGDLGARIQVSHALISAFERGTRQPRDDYVIKLDNALETSGSLVRLWETSSRSSGIPSEFSAIDQLERAAVEIRAYSPMVVPGLLQTKEYAHRILRDGDRVATEGEIEERTDTRVARQDVLRSDAPPLLVYILDEAVLRRRTGGHETMGRQIERLVEVSHGSRAIIQVIPLRAECHPGLSEEFTLLAMPDGTEVLYMETREAGGPVENADVRRNYVRHFGDLRGAALPEAESLQLIKEAGRECR</sequence>
<dbReference type="CDD" id="cd00093">
    <property type="entry name" value="HTH_XRE"/>
    <property type="match status" value="1"/>
</dbReference>
<dbReference type="Pfam" id="PF13560">
    <property type="entry name" value="HTH_31"/>
    <property type="match status" value="1"/>
</dbReference>
<feature type="domain" description="HTH cro/C1-type" evidence="1">
    <location>
        <begin position="16"/>
        <end position="70"/>
    </location>
</feature>
<evidence type="ECO:0000313" key="3">
    <source>
        <dbReference type="Proteomes" id="UP001595858"/>
    </source>
</evidence>
<dbReference type="InterPro" id="IPR043917">
    <property type="entry name" value="DUF5753"/>
</dbReference>
<dbReference type="PROSITE" id="PS50943">
    <property type="entry name" value="HTH_CROC1"/>
    <property type="match status" value="1"/>
</dbReference>
<reference evidence="3" key="1">
    <citation type="journal article" date="2019" name="Int. J. Syst. Evol. Microbiol.">
        <title>The Global Catalogue of Microorganisms (GCM) 10K type strain sequencing project: providing services to taxonomists for standard genome sequencing and annotation.</title>
        <authorList>
            <consortium name="The Broad Institute Genomics Platform"/>
            <consortium name="The Broad Institute Genome Sequencing Center for Infectious Disease"/>
            <person name="Wu L."/>
            <person name="Ma J."/>
        </authorList>
    </citation>
    <scope>NUCLEOTIDE SEQUENCE [LARGE SCALE GENOMIC DNA]</scope>
    <source>
        <strain evidence="3">CGMCC 4.7304</strain>
    </source>
</reference>
<dbReference type="Gene3D" id="1.10.260.40">
    <property type="entry name" value="lambda repressor-like DNA-binding domains"/>
    <property type="match status" value="1"/>
</dbReference>
<dbReference type="EMBL" id="JBHSIY010000010">
    <property type="protein sequence ID" value="MFC4867714.1"/>
    <property type="molecule type" value="Genomic_DNA"/>
</dbReference>
<evidence type="ECO:0000313" key="2">
    <source>
        <dbReference type="EMBL" id="MFC4867714.1"/>
    </source>
</evidence>
<dbReference type="SMART" id="SM00530">
    <property type="entry name" value="HTH_XRE"/>
    <property type="match status" value="1"/>
</dbReference>
<accession>A0ABV9SNU8</accession>
<dbReference type="InterPro" id="IPR010982">
    <property type="entry name" value="Lambda_DNA-bd_dom_sf"/>
</dbReference>
<comment type="caution">
    <text evidence="2">The sequence shown here is derived from an EMBL/GenBank/DDBJ whole genome shotgun (WGS) entry which is preliminary data.</text>
</comment>
<dbReference type="Proteomes" id="UP001595858">
    <property type="component" value="Unassembled WGS sequence"/>
</dbReference>
<evidence type="ECO:0000259" key="1">
    <source>
        <dbReference type="PROSITE" id="PS50943"/>
    </source>
</evidence>
<proteinExistence type="predicted"/>